<accession>A0A2K3D0L4</accession>
<dbReference type="GO" id="GO:0005737">
    <property type="term" value="C:cytoplasm"/>
    <property type="evidence" value="ECO:0000318"/>
    <property type="project" value="GO_Central"/>
</dbReference>
<dbReference type="PANTHER" id="PTHR43948">
    <property type="entry name" value="DNAJ HOMOLOG SUBFAMILY B"/>
    <property type="match status" value="1"/>
</dbReference>
<feature type="compositionally biased region" description="Polar residues" evidence="1">
    <location>
        <begin position="44"/>
        <end position="59"/>
    </location>
</feature>
<dbReference type="GO" id="GO:0005634">
    <property type="term" value="C:nucleus"/>
    <property type="evidence" value="ECO:0000318"/>
    <property type="project" value="GO_Central"/>
</dbReference>
<dbReference type="Gene3D" id="1.10.287.110">
    <property type="entry name" value="DnaJ domain"/>
    <property type="match status" value="1"/>
</dbReference>
<dbReference type="KEGG" id="cre:CHLRE_13g582900v5"/>
<feature type="compositionally biased region" description="Low complexity" evidence="1">
    <location>
        <begin position="60"/>
        <end position="88"/>
    </location>
</feature>
<dbReference type="PROSITE" id="PS50076">
    <property type="entry name" value="DNAJ_2"/>
    <property type="match status" value="1"/>
</dbReference>
<dbReference type="GO" id="GO:0051082">
    <property type="term" value="F:unfolded protein binding"/>
    <property type="evidence" value="ECO:0000318"/>
    <property type="project" value="GO_Central"/>
</dbReference>
<keyword evidence="4" id="KW-1185">Reference proteome</keyword>
<dbReference type="SUPFAM" id="SSF46565">
    <property type="entry name" value="Chaperone J-domain"/>
    <property type="match status" value="1"/>
</dbReference>
<evidence type="ECO:0000256" key="1">
    <source>
        <dbReference type="SAM" id="MobiDB-lite"/>
    </source>
</evidence>
<dbReference type="RefSeq" id="XP_042917580.1">
    <property type="nucleotide sequence ID" value="XM_043069605.1"/>
</dbReference>
<dbReference type="EMBL" id="CM008974">
    <property type="protein sequence ID" value="PNW74039.1"/>
    <property type="molecule type" value="Genomic_DNA"/>
</dbReference>
<feature type="region of interest" description="Disordered" evidence="1">
    <location>
        <begin position="37"/>
        <end position="97"/>
    </location>
</feature>
<dbReference type="OrthoDB" id="552697at2759"/>
<dbReference type="Proteomes" id="UP000006906">
    <property type="component" value="Chromosome 13"/>
</dbReference>
<protein>
    <recommendedName>
        <fullName evidence="2">J domain-containing protein</fullName>
    </recommendedName>
</protein>
<dbReference type="AlphaFoldDB" id="A0A2K3D0L4"/>
<dbReference type="GO" id="GO:0051087">
    <property type="term" value="F:protein-folding chaperone binding"/>
    <property type="evidence" value="ECO:0000318"/>
    <property type="project" value="GO_Central"/>
</dbReference>
<dbReference type="Gramene" id="PNW74039">
    <property type="protein sequence ID" value="PNW74039"/>
    <property type="gene ID" value="CHLRE_13g582900v5"/>
</dbReference>
<dbReference type="ExpressionAtlas" id="A0A2K3D0L4">
    <property type="expression patterns" value="baseline and differential"/>
</dbReference>
<name>A0A2K3D0L4_CHLRE</name>
<dbReference type="InterPro" id="IPR036869">
    <property type="entry name" value="J_dom_sf"/>
</dbReference>
<dbReference type="GeneID" id="5719349"/>
<dbReference type="InParanoid" id="A0A2K3D0L4"/>
<dbReference type="InterPro" id="IPR001623">
    <property type="entry name" value="DnaJ_domain"/>
</dbReference>
<reference evidence="3 4" key="1">
    <citation type="journal article" date="2007" name="Science">
        <title>The Chlamydomonas genome reveals the evolution of key animal and plant functions.</title>
        <authorList>
            <person name="Merchant S.S."/>
            <person name="Prochnik S.E."/>
            <person name="Vallon O."/>
            <person name="Harris E.H."/>
            <person name="Karpowicz S.J."/>
            <person name="Witman G.B."/>
            <person name="Terry A."/>
            <person name="Salamov A."/>
            <person name="Fritz-Laylin L.K."/>
            <person name="Marechal-Drouard L."/>
            <person name="Marshall W.F."/>
            <person name="Qu L.H."/>
            <person name="Nelson D.R."/>
            <person name="Sanderfoot A.A."/>
            <person name="Spalding M.H."/>
            <person name="Kapitonov V.V."/>
            <person name="Ren Q."/>
            <person name="Ferris P."/>
            <person name="Lindquist E."/>
            <person name="Shapiro H."/>
            <person name="Lucas S.M."/>
            <person name="Grimwood J."/>
            <person name="Schmutz J."/>
            <person name="Cardol P."/>
            <person name="Cerutti H."/>
            <person name="Chanfreau G."/>
            <person name="Chen C.L."/>
            <person name="Cognat V."/>
            <person name="Croft M.T."/>
            <person name="Dent R."/>
            <person name="Dutcher S."/>
            <person name="Fernandez E."/>
            <person name="Fukuzawa H."/>
            <person name="Gonzalez-Ballester D."/>
            <person name="Gonzalez-Halphen D."/>
            <person name="Hallmann A."/>
            <person name="Hanikenne M."/>
            <person name="Hippler M."/>
            <person name="Inwood W."/>
            <person name="Jabbari K."/>
            <person name="Kalanon M."/>
            <person name="Kuras R."/>
            <person name="Lefebvre P.A."/>
            <person name="Lemaire S.D."/>
            <person name="Lobanov A.V."/>
            <person name="Lohr M."/>
            <person name="Manuell A."/>
            <person name="Meier I."/>
            <person name="Mets L."/>
            <person name="Mittag M."/>
            <person name="Mittelmeier T."/>
            <person name="Moroney J.V."/>
            <person name="Moseley J."/>
            <person name="Napoli C."/>
            <person name="Nedelcu A.M."/>
            <person name="Niyogi K."/>
            <person name="Novoselov S.V."/>
            <person name="Paulsen I.T."/>
            <person name="Pazour G."/>
            <person name="Purton S."/>
            <person name="Ral J.P."/>
            <person name="Riano-Pachon D.M."/>
            <person name="Riekhof W."/>
            <person name="Rymarquis L."/>
            <person name="Schroda M."/>
            <person name="Stern D."/>
            <person name="Umen J."/>
            <person name="Willows R."/>
            <person name="Wilson N."/>
            <person name="Zimmer S.L."/>
            <person name="Allmer J."/>
            <person name="Balk J."/>
            <person name="Bisova K."/>
            <person name="Chen C.J."/>
            <person name="Elias M."/>
            <person name="Gendler K."/>
            <person name="Hauser C."/>
            <person name="Lamb M.R."/>
            <person name="Ledford H."/>
            <person name="Long J.C."/>
            <person name="Minagawa J."/>
            <person name="Page M.D."/>
            <person name="Pan J."/>
            <person name="Pootakham W."/>
            <person name="Roje S."/>
            <person name="Rose A."/>
            <person name="Stahlberg E."/>
            <person name="Terauchi A.M."/>
            <person name="Yang P."/>
            <person name="Ball S."/>
            <person name="Bowler C."/>
            <person name="Dieckmann C.L."/>
            <person name="Gladyshev V.N."/>
            <person name="Green P."/>
            <person name="Jorgensen R."/>
            <person name="Mayfield S."/>
            <person name="Mueller-Roeber B."/>
            <person name="Rajamani S."/>
            <person name="Sayre R.T."/>
            <person name="Brokstein P."/>
            <person name="Dubchak I."/>
            <person name="Goodstein D."/>
            <person name="Hornick L."/>
            <person name="Huang Y.W."/>
            <person name="Jhaveri J."/>
            <person name="Luo Y."/>
            <person name="Martinez D."/>
            <person name="Ngau W.C."/>
            <person name="Otillar B."/>
            <person name="Poliakov A."/>
            <person name="Porter A."/>
            <person name="Szajkowski L."/>
            <person name="Werner G."/>
            <person name="Zhou K."/>
            <person name="Grigoriev I.V."/>
            <person name="Rokhsar D.S."/>
            <person name="Grossman A.R."/>
        </authorList>
    </citation>
    <scope>NUCLEOTIDE SEQUENCE [LARGE SCALE GENOMIC DNA]</scope>
    <source>
        <strain evidence="4">CC-503</strain>
    </source>
</reference>
<dbReference type="PaxDb" id="3055-EDP09080"/>
<dbReference type="GO" id="GO:0044183">
    <property type="term" value="F:protein folding chaperone"/>
    <property type="evidence" value="ECO:0000318"/>
    <property type="project" value="GO_Central"/>
</dbReference>
<evidence type="ECO:0000259" key="2">
    <source>
        <dbReference type="PROSITE" id="PS50076"/>
    </source>
</evidence>
<organism evidence="3 4">
    <name type="scientific">Chlamydomonas reinhardtii</name>
    <name type="common">Chlamydomonas smithii</name>
    <dbReference type="NCBI Taxonomy" id="3055"/>
    <lineage>
        <taxon>Eukaryota</taxon>
        <taxon>Viridiplantae</taxon>
        <taxon>Chlorophyta</taxon>
        <taxon>core chlorophytes</taxon>
        <taxon>Chlorophyceae</taxon>
        <taxon>CS clade</taxon>
        <taxon>Chlamydomonadales</taxon>
        <taxon>Chlamydomonadaceae</taxon>
        <taxon>Chlamydomonas</taxon>
    </lineage>
</organism>
<sequence length="412" mass="42878">MTKVTYREALALLDLEGLPSADVVRRAFRREALKWHPDKAVAAASSQPSDGSTTSLDSNPATATATTGGAASSASAPPETSSQPTSPQLATAPRLMSREAAEERFKRLAAAYHLLLRAADGAAALLLAPGHDGVGVGTTGDGGGAAASRDGGYGDQVPSFGHDGFGPGGCGLDVDLDDEALADALSADLLLEARRLRLSDFDMVFLHQRASVGSAGLAPEWSDAVRDVDDLWRRIRRRLERRRQRRQQQAACAQAGLNGSGKAASDCFGPAGPPGGACSTVALAAGSKWSLLFEFMADVVGAEAPGSDIDCDEEHRDEGGIGEAGGSGGEATEASLREVARGGRGGHAEVKGRCGGDAAMAAEARAGSGTPPTQAAQLPQERRRGRLPPGFYWRWLRRFVALQILIGVLFKR</sequence>
<dbReference type="SMART" id="SM00271">
    <property type="entry name" value="DnaJ"/>
    <property type="match status" value="1"/>
</dbReference>
<dbReference type="PANTHER" id="PTHR43948:SF14">
    <property type="entry name" value="PROTEIN DNAJ, PUTATIVE-RELATED"/>
    <property type="match status" value="1"/>
</dbReference>
<evidence type="ECO:0000313" key="4">
    <source>
        <dbReference type="Proteomes" id="UP000006906"/>
    </source>
</evidence>
<gene>
    <name evidence="3" type="ORF">CHLRE_13g582900v5</name>
</gene>
<proteinExistence type="predicted"/>
<evidence type="ECO:0000313" key="3">
    <source>
        <dbReference type="EMBL" id="PNW74039.1"/>
    </source>
</evidence>
<feature type="region of interest" description="Disordered" evidence="1">
    <location>
        <begin position="362"/>
        <end position="383"/>
    </location>
</feature>
<feature type="region of interest" description="Disordered" evidence="1">
    <location>
        <begin position="306"/>
        <end position="331"/>
    </location>
</feature>
<feature type="domain" description="J" evidence="2">
    <location>
        <begin position="8"/>
        <end position="135"/>
    </location>
</feature>